<evidence type="ECO:0000313" key="2">
    <source>
        <dbReference type="Proteomes" id="UP000005540"/>
    </source>
</evidence>
<keyword evidence="2" id="KW-1185">Reference proteome</keyword>
<protein>
    <submittedName>
        <fullName evidence="1">Uncharacterized protein</fullName>
    </submittedName>
</protein>
<organism evidence="1 2">
    <name type="scientific">Sulfurihydrogenibium yellowstonense SS-5</name>
    <dbReference type="NCBI Taxonomy" id="432331"/>
    <lineage>
        <taxon>Bacteria</taxon>
        <taxon>Pseudomonadati</taxon>
        <taxon>Aquificota</taxon>
        <taxon>Aquificia</taxon>
        <taxon>Aquificales</taxon>
        <taxon>Hydrogenothermaceae</taxon>
        <taxon>Sulfurihydrogenibium</taxon>
    </lineage>
</organism>
<dbReference type="EMBL" id="ABZS01000127">
    <property type="protein sequence ID" value="EEP60242.1"/>
    <property type="molecule type" value="Genomic_DNA"/>
</dbReference>
<proteinExistence type="predicted"/>
<reference evidence="1 2" key="1">
    <citation type="submission" date="2009-04" db="EMBL/GenBank/DDBJ databases">
        <authorList>
            <person name="Reysenbach A.-L."/>
            <person name="Heidelberg J.F."/>
            <person name="Nelson W.C."/>
        </authorList>
    </citation>
    <scope>NUCLEOTIDE SEQUENCE [LARGE SCALE GENOMIC DNA]</scope>
    <source>
        <strain evidence="1 2">SS-5</strain>
    </source>
</reference>
<name>C4FL03_9AQUI</name>
<dbReference type="Proteomes" id="UP000005540">
    <property type="component" value="Unassembled WGS sequence"/>
</dbReference>
<accession>C4FL03</accession>
<evidence type="ECO:0000313" key="1">
    <source>
        <dbReference type="EMBL" id="EEP60242.1"/>
    </source>
</evidence>
<dbReference type="AlphaFoldDB" id="C4FL03"/>
<sequence length="46" mass="5377">MYDTMIILERVYMFLLIITLDHSKNKYLHSVAGEESPTCKGVQKFL</sequence>
<comment type="caution">
    <text evidence="1">The sequence shown here is derived from an EMBL/GenBank/DDBJ whole genome shotgun (WGS) entry which is preliminary data.</text>
</comment>
<gene>
    <name evidence="1" type="ORF">SULYE_1257</name>
</gene>